<reference evidence="3" key="1">
    <citation type="submission" date="2023-08" db="EMBL/GenBank/DDBJ databases">
        <title>Black Yeasts Isolated from many extreme environments.</title>
        <authorList>
            <person name="Coleine C."/>
            <person name="Stajich J.E."/>
            <person name="Selbmann L."/>
        </authorList>
    </citation>
    <scope>NUCLEOTIDE SEQUENCE</scope>
    <source>
        <strain evidence="3">CCFEE 5401</strain>
    </source>
</reference>
<comment type="caution">
    <text evidence="3">The sequence shown here is derived from an EMBL/GenBank/DDBJ whole genome shotgun (WGS) entry which is preliminary data.</text>
</comment>
<feature type="transmembrane region" description="Helical" evidence="2">
    <location>
        <begin position="232"/>
        <end position="256"/>
    </location>
</feature>
<feature type="transmembrane region" description="Helical" evidence="2">
    <location>
        <begin position="149"/>
        <end position="169"/>
    </location>
</feature>
<sequence length="529" mass="57335">MDLATIMMRAAGAQPGIQVNVSSCPPPFLNANNYPSHGGEIGARFCASPGAELNCCLPCPITDWVFSDDFNSQAAAANYVAIAAFVMDTLLLLTFLLLPEENSHRHYLSVGLTLSLLLLSIAFIIPLSTKPDECFDAITPNNMHSDLSCAWSGALLLVGAMGVAVWIFLRSVWTALRVIFDLKRLEIYKYISITLGIGLPLLFLTVCLSVTGVSYRLYNVCIPNGNHAFQTWFLWLLVFAGGSAIVLIFTIGFCLWKFALSAFADRSGAGAGGYSGHNPTTSVDTTNTEGTTDAVPGIATAGQPAKTRSKRRGKKVEWTRIRHILVLQWRTILLAFIVVNETIYFGLVFVQQTAAIEASSHGVTPSDEAWGICLIETGGDKNACLPQSGGLGVSRPRVVATLILAALLGPIIFFLMLRWSMIEGWYTLLRNPRAIFQRRRTSVGDQDFMMQASPRHISLNRPLGSEAEGHDDRLVSPMSAGAADRTLGIGGAAPSKFAGVSAQPVHPMEMEDEEKEGEKEGEADDEMMV</sequence>
<feature type="region of interest" description="Disordered" evidence="1">
    <location>
        <begin position="498"/>
        <end position="529"/>
    </location>
</feature>
<gene>
    <name evidence="3" type="ORF">LTR62_001627</name>
</gene>
<name>A0AAN7YB65_9PEZI</name>
<feature type="compositionally biased region" description="Acidic residues" evidence="1">
    <location>
        <begin position="510"/>
        <end position="529"/>
    </location>
</feature>
<dbReference type="PANTHER" id="PTHR42058">
    <property type="entry name" value="G_PROTEIN_RECEP_F2_4 DOMAIN-CONTAINING PROTEIN"/>
    <property type="match status" value="1"/>
</dbReference>
<evidence type="ECO:0000256" key="2">
    <source>
        <dbReference type="SAM" id="Phobius"/>
    </source>
</evidence>
<feature type="transmembrane region" description="Helical" evidence="2">
    <location>
        <begin position="190"/>
        <end position="212"/>
    </location>
</feature>
<dbReference type="Proteomes" id="UP001310890">
    <property type="component" value="Unassembled WGS sequence"/>
</dbReference>
<feature type="region of interest" description="Disordered" evidence="1">
    <location>
        <begin position="280"/>
        <end position="306"/>
    </location>
</feature>
<evidence type="ECO:0008006" key="5">
    <source>
        <dbReference type="Google" id="ProtNLM"/>
    </source>
</evidence>
<proteinExistence type="predicted"/>
<feature type="transmembrane region" description="Helical" evidence="2">
    <location>
        <begin position="110"/>
        <end position="129"/>
    </location>
</feature>
<organism evidence="3 4">
    <name type="scientific">Meristemomyces frigidus</name>
    <dbReference type="NCBI Taxonomy" id="1508187"/>
    <lineage>
        <taxon>Eukaryota</taxon>
        <taxon>Fungi</taxon>
        <taxon>Dikarya</taxon>
        <taxon>Ascomycota</taxon>
        <taxon>Pezizomycotina</taxon>
        <taxon>Dothideomycetes</taxon>
        <taxon>Dothideomycetidae</taxon>
        <taxon>Mycosphaerellales</taxon>
        <taxon>Teratosphaeriaceae</taxon>
        <taxon>Meristemomyces</taxon>
    </lineage>
</organism>
<feature type="compositionally biased region" description="Polar residues" evidence="1">
    <location>
        <begin position="280"/>
        <end position="291"/>
    </location>
</feature>
<dbReference type="EMBL" id="JAVRRL010000133">
    <property type="protein sequence ID" value="KAK5107219.1"/>
    <property type="molecule type" value="Genomic_DNA"/>
</dbReference>
<dbReference type="AlphaFoldDB" id="A0AAN7YB65"/>
<accession>A0AAN7YB65</accession>
<feature type="transmembrane region" description="Helical" evidence="2">
    <location>
        <begin position="76"/>
        <end position="98"/>
    </location>
</feature>
<keyword evidence="2" id="KW-0472">Membrane</keyword>
<evidence type="ECO:0000313" key="3">
    <source>
        <dbReference type="EMBL" id="KAK5107219.1"/>
    </source>
</evidence>
<protein>
    <recommendedName>
        <fullName evidence="5">G-protein coupled receptors family 2 profile 2 domain-containing protein</fullName>
    </recommendedName>
</protein>
<keyword evidence="2" id="KW-1133">Transmembrane helix</keyword>
<evidence type="ECO:0000256" key="1">
    <source>
        <dbReference type="SAM" id="MobiDB-lite"/>
    </source>
</evidence>
<evidence type="ECO:0000313" key="4">
    <source>
        <dbReference type="Proteomes" id="UP001310890"/>
    </source>
</evidence>
<dbReference type="PANTHER" id="PTHR42058:SF1">
    <property type="entry name" value="G-PROTEIN COUPLED RECEPTORS FAMILY 2 PROFILE 2 DOMAIN-CONTAINING PROTEIN"/>
    <property type="match status" value="1"/>
</dbReference>
<feature type="transmembrane region" description="Helical" evidence="2">
    <location>
        <begin position="398"/>
        <end position="417"/>
    </location>
</feature>
<dbReference type="InterPro" id="IPR053247">
    <property type="entry name" value="GPCR_GPR1/git3-like"/>
</dbReference>
<keyword evidence="2" id="KW-0812">Transmembrane</keyword>
<dbReference type="Gene3D" id="1.20.1070.10">
    <property type="entry name" value="Rhodopsin 7-helix transmembrane proteins"/>
    <property type="match status" value="1"/>
</dbReference>